<protein>
    <submittedName>
        <fullName evidence="4">AMP-binding protein</fullName>
    </submittedName>
</protein>
<evidence type="ECO:0000313" key="4">
    <source>
        <dbReference type="EMBL" id="MYM56726.1"/>
    </source>
</evidence>
<dbReference type="InterPro" id="IPR000873">
    <property type="entry name" value="AMP-dep_synth/lig_dom"/>
</dbReference>
<dbReference type="EMBL" id="WWEN01000007">
    <property type="protein sequence ID" value="MYM56726.1"/>
    <property type="molecule type" value="Genomic_DNA"/>
</dbReference>
<dbReference type="PROSITE" id="PS00455">
    <property type="entry name" value="AMP_BINDING"/>
    <property type="match status" value="1"/>
</dbReference>
<comment type="caution">
    <text evidence="4">The sequence shown here is derived from an EMBL/GenBank/DDBJ whole genome shotgun (WGS) entry which is preliminary data.</text>
</comment>
<evidence type="ECO:0000256" key="2">
    <source>
        <dbReference type="ARBA" id="ARBA00022598"/>
    </source>
</evidence>
<keyword evidence="2" id="KW-0436">Ligase</keyword>
<keyword evidence="5" id="KW-1185">Reference proteome</keyword>
<dbReference type="AlphaFoldDB" id="A0A6L8LNV8"/>
<dbReference type="Pfam" id="PF00501">
    <property type="entry name" value="AMP-binding"/>
    <property type="match status" value="1"/>
</dbReference>
<name>A0A6L8LNV8_9RHOB</name>
<dbReference type="InterPro" id="IPR042099">
    <property type="entry name" value="ANL_N_sf"/>
</dbReference>
<dbReference type="PANTHER" id="PTHR43201:SF5">
    <property type="entry name" value="MEDIUM-CHAIN ACYL-COA LIGASE ACSF2, MITOCHONDRIAL"/>
    <property type="match status" value="1"/>
</dbReference>
<organism evidence="4 5">
    <name type="scientific">Thalassovita mangrovi</name>
    <dbReference type="NCBI Taxonomy" id="2692236"/>
    <lineage>
        <taxon>Bacteria</taxon>
        <taxon>Pseudomonadati</taxon>
        <taxon>Pseudomonadota</taxon>
        <taxon>Alphaproteobacteria</taxon>
        <taxon>Rhodobacterales</taxon>
        <taxon>Roseobacteraceae</taxon>
        <taxon>Thalassovita</taxon>
    </lineage>
</organism>
<evidence type="ECO:0000313" key="5">
    <source>
        <dbReference type="Proteomes" id="UP000479043"/>
    </source>
</evidence>
<dbReference type="Gene3D" id="3.40.50.12780">
    <property type="entry name" value="N-terminal domain of ligase-like"/>
    <property type="match status" value="1"/>
</dbReference>
<reference evidence="4 5" key="1">
    <citation type="submission" date="2020-01" db="EMBL/GenBank/DDBJ databases">
        <authorList>
            <person name="Chen S."/>
        </authorList>
    </citation>
    <scope>NUCLEOTIDE SEQUENCE [LARGE SCALE GENOMIC DNA]</scope>
    <source>
        <strain evidence="4 5">GS-10</strain>
    </source>
</reference>
<dbReference type="Proteomes" id="UP000479043">
    <property type="component" value="Unassembled WGS sequence"/>
</dbReference>
<sequence length="598" mass="64614">MAEHSITVPQEVICETRADGTLILTSSHALGPVAATTGDWLHEWADKTPQAVFIAERQGDGWREVTYAEALDMVRRLGAWLLDKGYDKKGPVLVMSGNSVDHGLLALAAQYVGMAVVPVAEQYSLIPGAHERLLYVADKVRPGLLFVDDAGRYAQALNMPELAGFDVLTSNPEGAPRDVIAMDEALQGGAADVDAAHALVTPDTVGKILFTSGSTSHPKGVITTHRMMCVNQTQIADAFPVLRAKPPKILDWLPWNHVFGGSHNFNMMLANGGALYIDDGKPTDALFPRSLENMKMHTGTLAFNVPVGFARQVEALRADAELRKAFFTDLDFTFYAGASLPQEIWDALGEMAMEVTGKVPLMVSSWGMTETAPAVLLVHERVNRSGIIGVPVPGTVIKLIPDEDGRFELRCKGPNVMPGYFEDPEKTAESFDSEGFLITGDAVKFAEPGNPGRGLSFDGRISEDFKLTSGTWVRVASLRTALMTALDGLIGDLAITGHDRAELGVLLFPVRPAHGAEGEIVTDAALVEQVRERLAKLAETATGSSTRIGKALICAEAPSLKDHEITAKGNLNTRKLLTRRAALVEKLYDDEDEEVIRV</sequence>
<dbReference type="GO" id="GO:0006631">
    <property type="term" value="P:fatty acid metabolic process"/>
    <property type="evidence" value="ECO:0007669"/>
    <property type="project" value="TreeGrafter"/>
</dbReference>
<dbReference type="GO" id="GO:0031956">
    <property type="term" value="F:medium-chain fatty acid-CoA ligase activity"/>
    <property type="evidence" value="ECO:0007669"/>
    <property type="project" value="TreeGrafter"/>
</dbReference>
<comment type="similarity">
    <text evidence="1">Belongs to the ATP-dependent AMP-binding enzyme family.</text>
</comment>
<evidence type="ECO:0000259" key="3">
    <source>
        <dbReference type="Pfam" id="PF00501"/>
    </source>
</evidence>
<dbReference type="Pfam" id="PF23562">
    <property type="entry name" value="AMP-binding_C_3"/>
    <property type="match status" value="1"/>
</dbReference>
<feature type="domain" description="AMP-dependent synthetase/ligase" evidence="3">
    <location>
        <begin position="42"/>
        <end position="421"/>
    </location>
</feature>
<dbReference type="PANTHER" id="PTHR43201">
    <property type="entry name" value="ACYL-COA SYNTHETASE"/>
    <property type="match status" value="1"/>
</dbReference>
<accession>A0A6L8LNV8</accession>
<dbReference type="InterPro" id="IPR020845">
    <property type="entry name" value="AMP-binding_CS"/>
</dbReference>
<dbReference type="RefSeq" id="WP_160974633.1">
    <property type="nucleotide sequence ID" value="NZ_WWEN01000007.1"/>
</dbReference>
<proteinExistence type="inferred from homology"/>
<gene>
    <name evidence="4" type="ORF">GR167_15510</name>
</gene>
<dbReference type="SUPFAM" id="SSF56801">
    <property type="entry name" value="Acetyl-CoA synthetase-like"/>
    <property type="match status" value="1"/>
</dbReference>
<evidence type="ECO:0000256" key="1">
    <source>
        <dbReference type="ARBA" id="ARBA00006432"/>
    </source>
</evidence>